<dbReference type="Gene3D" id="3.50.50.60">
    <property type="entry name" value="FAD/NAD(P)-binding domain"/>
    <property type="match status" value="2"/>
</dbReference>
<dbReference type="PRINTS" id="PR00469">
    <property type="entry name" value="PNDRDTASEII"/>
</dbReference>
<dbReference type="GO" id="GO:0016651">
    <property type="term" value="F:oxidoreductase activity, acting on NAD(P)H"/>
    <property type="evidence" value="ECO:0007669"/>
    <property type="project" value="TreeGrafter"/>
</dbReference>
<dbReference type="InterPro" id="IPR050446">
    <property type="entry name" value="FAD-oxidoreductase/Apoptosis"/>
</dbReference>
<evidence type="ECO:0000256" key="2">
    <source>
        <dbReference type="ARBA" id="ARBA00022630"/>
    </source>
</evidence>
<dbReference type="PRINTS" id="PR00368">
    <property type="entry name" value="FADPNR"/>
</dbReference>
<dbReference type="InterPro" id="IPR036188">
    <property type="entry name" value="FAD/NAD-bd_sf"/>
</dbReference>
<evidence type="ECO:0000259" key="5">
    <source>
        <dbReference type="Pfam" id="PF07992"/>
    </source>
</evidence>
<dbReference type="PANTHER" id="PTHR43557">
    <property type="entry name" value="APOPTOSIS-INDUCING FACTOR 1"/>
    <property type="match status" value="1"/>
</dbReference>
<dbReference type="PANTHER" id="PTHR43557:SF2">
    <property type="entry name" value="RIESKE DOMAIN-CONTAINING PROTEIN-RELATED"/>
    <property type="match status" value="1"/>
</dbReference>
<gene>
    <name evidence="6" type="ORF">H0264_22250</name>
</gene>
<accession>A0A7D6VG26</accession>
<dbReference type="KEGG" id="nhu:H0264_22250"/>
<evidence type="ECO:0000313" key="6">
    <source>
        <dbReference type="EMBL" id="QLY34594.1"/>
    </source>
</evidence>
<dbReference type="AlphaFoldDB" id="A0A7D6VG26"/>
<keyword evidence="7" id="KW-1185">Reference proteome</keyword>
<reference evidence="6 7" key="1">
    <citation type="submission" date="2020-07" db="EMBL/GenBank/DDBJ databases">
        <authorList>
            <person name="Zhuang K."/>
            <person name="Ran Y."/>
        </authorList>
    </citation>
    <scope>NUCLEOTIDE SEQUENCE [LARGE SCALE GENOMIC DNA]</scope>
    <source>
        <strain evidence="6 7">WCH-YHL-001</strain>
    </source>
</reference>
<feature type="domain" description="FAD/NAD(P)-binding" evidence="5">
    <location>
        <begin position="7"/>
        <end position="291"/>
    </location>
</feature>
<dbReference type="Pfam" id="PF07992">
    <property type="entry name" value="Pyr_redox_2"/>
    <property type="match status" value="1"/>
</dbReference>
<evidence type="ECO:0000313" key="7">
    <source>
        <dbReference type="Proteomes" id="UP000515512"/>
    </source>
</evidence>
<dbReference type="GO" id="GO:0005737">
    <property type="term" value="C:cytoplasm"/>
    <property type="evidence" value="ECO:0007669"/>
    <property type="project" value="TreeGrafter"/>
</dbReference>
<organism evidence="6 7">
    <name type="scientific">Nocardia huaxiensis</name>
    <dbReference type="NCBI Taxonomy" id="2755382"/>
    <lineage>
        <taxon>Bacteria</taxon>
        <taxon>Bacillati</taxon>
        <taxon>Actinomycetota</taxon>
        <taxon>Actinomycetes</taxon>
        <taxon>Mycobacteriales</taxon>
        <taxon>Nocardiaceae</taxon>
        <taxon>Nocardia</taxon>
    </lineage>
</organism>
<dbReference type="Proteomes" id="UP000515512">
    <property type="component" value="Chromosome"/>
</dbReference>
<keyword evidence="3" id="KW-0274">FAD</keyword>
<evidence type="ECO:0000256" key="4">
    <source>
        <dbReference type="ARBA" id="ARBA00023002"/>
    </source>
</evidence>
<keyword evidence="2" id="KW-0285">Flavoprotein</keyword>
<dbReference type="EMBL" id="CP059399">
    <property type="protein sequence ID" value="QLY34594.1"/>
    <property type="molecule type" value="Genomic_DNA"/>
</dbReference>
<dbReference type="SUPFAM" id="SSF51905">
    <property type="entry name" value="FAD/NAD(P)-binding domain"/>
    <property type="match status" value="1"/>
</dbReference>
<dbReference type="InterPro" id="IPR023753">
    <property type="entry name" value="FAD/NAD-binding_dom"/>
</dbReference>
<sequence length="383" mass="39040">MVVSERHTVVVGESIAGVTAVRELRALGHRGAITLIGADPHGSYARPPLSKAVLEDSSADATLGYPLDDLGVTSVRSAAVAADFDRRTVVTADGDIISYDALIIASGAEARRIAAPGQRGELVLRTLDDARTLRPRLDTATSVIVVGAGFLGMEVASACVTRGIPVTVIDVDPPLQAVLGSYLSGVISSRAEEHGVRIVRTTEFVTLVGDPVNGVALPGGEVLTADLVVTCAGEIPNTSWLAGTGLADRNGIGIDDACTTAAPDVYAAGDVAYLRAANKRAPFWSNAVAQARVAAASALGLPAAAAASDNYFWTEILGIAIKVVGPLPVIGAPTSLEGNPADGSALLIWRHGAGGATVVAYGIRKSIAGLRSLADAPSCSPQT</sequence>
<evidence type="ECO:0000256" key="3">
    <source>
        <dbReference type="ARBA" id="ARBA00022827"/>
    </source>
</evidence>
<keyword evidence="4" id="KW-0560">Oxidoreductase</keyword>
<name>A0A7D6VG26_9NOCA</name>
<comment type="cofactor">
    <cofactor evidence="1">
        <name>FAD</name>
        <dbReference type="ChEBI" id="CHEBI:57692"/>
    </cofactor>
</comment>
<proteinExistence type="predicted"/>
<evidence type="ECO:0000256" key="1">
    <source>
        <dbReference type="ARBA" id="ARBA00001974"/>
    </source>
</evidence>
<protein>
    <submittedName>
        <fullName evidence="6">FAD-dependent oxidoreductase</fullName>
    </submittedName>
</protein>